<dbReference type="Pfam" id="PF07728">
    <property type="entry name" value="AAA_5"/>
    <property type="match status" value="1"/>
</dbReference>
<dbReference type="InterPro" id="IPR052934">
    <property type="entry name" value="Methyl-DNA_Rec/Restrict_Enz"/>
</dbReference>
<dbReference type="Gene3D" id="3.40.50.300">
    <property type="entry name" value="P-loop containing nucleotide triphosphate hydrolases"/>
    <property type="match status" value="1"/>
</dbReference>
<proteinExistence type="predicted"/>
<feature type="domain" description="AAA+ ATPase" evidence="1">
    <location>
        <begin position="310"/>
        <end position="493"/>
    </location>
</feature>
<evidence type="ECO:0000313" key="2">
    <source>
        <dbReference type="EMBL" id="MDF9407739.1"/>
    </source>
</evidence>
<evidence type="ECO:0000313" key="3">
    <source>
        <dbReference type="Proteomes" id="UP001154312"/>
    </source>
</evidence>
<reference evidence="2" key="1">
    <citation type="submission" date="2022-02" db="EMBL/GenBank/DDBJ databases">
        <authorList>
            <person name="Leng L."/>
        </authorList>
    </citation>
    <scope>NUCLEOTIDE SEQUENCE</scope>
    <source>
        <strain evidence="2">JI</strain>
    </source>
</reference>
<dbReference type="PANTHER" id="PTHR37291:SF1">
    <property type="entry name" value="TYPE IV METHYL-DIRECTED RESTRICTION ENZYME ECOKMCRB SUBUNIT"/>
    <property type="match status" value="1"/>
</dbReference>
<sequence>MTLLYFSSETILNNFKSLNLREEQRYGKTNLERTTAFGAFFSLDITQKIVGNSVVDLHPKRSRDGRITPRKIMTAKYVDLFMPSLRQEDKDLVVREFGVTHVDGENARSFLSKAFSSNFLTQPLKKASVAASPIPYPSSRPAPIMILGVGPDKWSAGKHPNWKSNLLKFMEIRECGNDFFPLIVYLLRFRDLSPHVSSNFSTGLLLALGEFLTEELSEYLIENSTASQHDWREEGLLTNEMPVVDFRSIADNAENEMLVDLGSLMNNVEIEDVQEETNDTDVEWPNPDDVVGNPPFNVEVIRRILAALQSGSHLILIGPPGTGKTTLAKRIAERCKGNSYKLYTATSDWTTHEVIGGYMPDLKRPERLTFSPGLVTRALSDNEWLIIDEINRSDVDKAFGELFTFLAGKDVVLPQSFQEYNDAGDPIGRTKKIVLKVENDKDYEEEEYVVYEKKDDWRIMGTMNTFDKAALYQLSYAFMRRFAFVEVPAPSPEECRDIINSTITLSAAEGASQPEDNTLWVQITELLLRVFADETTGLHAINKPVGASIPLDVINYLKTRIHFEANEVNDARFLTLEAVEMFLFPQFESQRKEHKFLFEKLADALNIEQPNDRDKLDRSLSSWTGAIPAGETR</sequence>
<comment type="caution">
    <text evidence="2">The sequence shown here is derived from an EMBL/GenBank/DDBJ whole genome shotgun (WGS) entry which is preliminary data.</text>
</comment>
<dbReference type="SUPFAM" id="SSF52540">
    <property type="entry name" value="P-loop containing nucleoside triphosphate hydrolases"/>
    <property type="match status" value="1"/>
</dbReference>
<dbReference type="InterPro" id="IPR003593">
    <property type="entry name" value="AAA+_ATPase"/>
</dbReference>
<dbReference type="SMART" id="SM00382">
    <property type="entry name" value="AAA"/>
    <property type="match status" value="1"/>
</dbReference>
<dbReference type="Proteomes" id="UP001154312">
    <property type="component" value="Unassembled WGS sequence"/>
</dbReference>
<protein>
    <submittedName>
        <fullName evidence="2">AAA family ATPase</fullName>
    </submittedName>
</protein>
<evidence type="ECO:0000259" key="1">
    <source>
        <dbReference type="SMART" id="SM00382"/>
    </source>
</evidence>
<dbReference type="GO" id="GO:0016887">
    <property type="term" value="F:ATP hydrolysis activity"/>
    <property type="evidence" value="ECO:0007669"/>
    <property type="project" value="InterPro"/>
</dbReference>
<dbReference type="CDD" id="cd00009">
    <property type="entry name" value="AAA"/>
    <property type="match status" value="1"/>
</dbReference>
<dbReference type="AlphaFoldDB" id="A0A9X4H5L8"/>
<accession>A0A9X4H5L8</accession>
<dbReference type="InterPro" id="IPR027417">
    <property type="entry name" value="P-loop_NTPase"/>
</dbReference>
<keyword evidence="3" id="KW-1185">Reference proteome</keyword>
<dbReference type="RefSeq" id="WP_277442980.1">
    <property type="nucleotide sequence ID" value="NZ_JAKOAV010000006.1"/>
</dbReference>
<name>A0A9X4H5L8_9FIRM</name>
<dbReference type="GO" id="GO:0005524">
    <property type="term" value="F:ATP binding"/>
    <property type="evidence" value="ECO:0007669"/>
    <property type="project" value="InterPro"/>
</dbReference>
<dbReference type="EMBL" id="JAKOAV010000006">
    <property type="protein sequence ID" value="MDF9407739.1"/>
    <property type="molecule type" value="Genomic_DNA"/>
</dbReference>
<organism evidence="2 3">
    <name type="scientific">Pelotomaculum isophthalicicum JI</name>
    <dbReference type="NCBI Taxonomy" id="947010"/>
    <lineage>
        <taxon>Bacteria</taxon>
        <taxon>Bacillati</taxon>
        <taxon>Bacillota</taxon>
        <taxon>Clostridia</taxon>
        <taxon>Eubacteriales</taxon>
        <taxon>Desulfotomaculaceae</taxon>
        <taxon>Pelotomaculum</taxon>
    </lineage>
</organism>
<dbReference type="InterPro" id="IPR011704">
    <property type="entry name" value="ATPase_dyneun-rel_AAA"/>
</dbReference>
<gene>
    <name evidence="2" type="ORF">L7E55_05095</name>
</gene>
<dbReference type="PANTHER" id="PTHR37291">
    <property type="entry name" value="5-METHYLCYTOSINE-SPECIFIC RESTRICTION ENZYME B"/>
    <property type="match status" value="1"/>
</dbReference>